<accession>A0A9E9M049</accession>
<evidence type="ECO:0000313" key="2">
    <source>
        <dbReference type="EMBL" id="WAW10058.1"/>
    </source>
</evidence>
<feature type="transmembrane region" description="Helical" evidence="1">
    <location>
        <begin position="66"/>
        <end position="89"/>
    </location>
</feature>
<keyword evidence="3" id="KW-1185">Reference proteome</keyword>
<proteinExistence type="predicted"/>
<feature type="transmembrane region" description="Helical" evidence="1">
    <location>
        <begin position="34"/>
        <end position="54"/>
    </location>
</feature>
<protein>
    <submittedName>
        <fullName evidence="2">Uncharacterized protein</fullName>
    </submittedName>
</protein>
<name>A0A9E9M049_9BURK</name>
<dbReference type="AlphaFoldDB" id="A0A9E9M049"/>
<keyword evidence="1" id="KW-0812">Transmembrane</keyword>
<sequence length="123" mass="13985">MPCQQPNPIENSPRIRRWGAQLEKHSAYLTVKSLLFTTVLFILSGYALASWLLGQQNAGLSQAVPVIHMGNAALIFVSLYFLVVDFLFRGRPQEIRLIQRFIWYLAILFIVMATGLCSLLMTR</sequence>
<evidence type="ECO:0000313" key="3">
    <source>
        <dbReference type="Proteomes" id="UP001156215"/>
    </source>
</evidence>
<dbReference type="RefSeq" id="WP_269309061.1">
    <property type="nucleotide sequence ID" value="NZ_CP098242.1"/>
</dbReference>
<organism evidence="2 3">
    <name type="scientific">Oxalobacter vibrioformis</name>
    <dbReference type="NCBI Taxonomy" id="933080"/>
    <lineage>
        <taxon>Bacteria</taxon>
        <taxon>Pseudomonadati</taxon>
        <taxon>Pseudomonadota</taxon>
        <taxon>Betaproteobacteria</taxon>
        <taxon>Burkholderiales</taxon>
        <taxon>Oxalobacteraceae</taxon>
        <taxon>Oxalobacter</taxon>
    </lineage>
</organism>
<feature type="transmembrane region" description="Helical" evidence="1">
    <location>
        <begin position="101"/>
        <end position="121"/>
    </location>
</feature>
<dbReference type="Proteomes" id="UP001156215">
    <property type="component" value="Chromosome"/>
</dbReference>
<dbReference type="KEGG" id="ovb:NB640_12710"/>
<dbReference type="EMBL" id="CP098242">
    <property type="protein sequence ID" value="WAW10058.1"/>
    <property type="molecule type" value="Genomic_DNA"/>
</dbReference>
<keyword evidence="1" id="KW-0472">Membrane</keyword>
<reference evidence="2" key="1">
    <citation type="journal article" date="2022" name="Front. Microbiol.">
        <title>New perspectives on an old grouping: The genomic and phenotypic variability of Oxalobacter formigenes and the implications for calcium oxalate stone prevention.</title>
        <authorList>
            <person name="Chmiel J.A."/>
            <person name="Carr C."/>
            <person name="Stuivenberg G.A."/>
            <person name="Venema R."/>
            <person name="Chanyi R.M."/>
            <person name="Al K.F."/>
            <person name="Giguere D."/>
            <person name="Say H."/>
            <person name="Akouris P.P."/>
            <person name="Dominguez Romero S.A."/>
            <person name="Kwong A."/>
            <person name="Tai V."/>
            <person name="Koval S.F."/>
            <person name="Razvi H."/>
            <person name="Bjazevic J."/>
            <person name="Burton J.P."/>
        </authorList>
    </citation>
    <scope>NUCLEOTIDE SEQUENCE</scope>
    <source>
        <strain evidence="2">WoOx3</strain>
    </source>
</reference>
<keyword evidence="1" id="KW-1133">Transmembrane helix</keyword>
<gene>
    <name evidence="2" type="ORF">NB640_12710</name>
</gene>
<evidence type="ECO:0000256" key="1">
    <source>
        <dbReference type="SAM" id="Phobius"/>
    </source>
</evidence>